<comment type="caution">
    <text evidence="3">The sequence shown here is derived from an EMBL/GenBank/DDBJ whole genome shotgun (WGS) entry which is preliminary data.</text>
</comment>
<evidence type="ECO:0000313" key="4">
    <source>
        <dbReference type="Proteomes" id="UP000675880"/>
    </source>
</evidence>
<feature type="transmembrane region" description="Helical" evidence="2">
    <location>
        <begin position="171"/>
        <end position="191"/>
    </location>
</feature>
<evidence type="ECO:0000256" key="1">
    <source>
        <dbReference type="SAM" id="MobiDB-lite"/>
    </source>
</evidence>
<keyword evidence="4" id="KW-1185">Reference proteome</keyword>
<dbReference type="Proteomes" id="UP000675880">
    <property type="component" value="Unassembled WGS sequence"/>
</dbReference>
<keyword evidence="2" id="KW-0472">Membrane</keyword>
<evidence type="ECO:0000256" key="2">
    <source>
        <dbReference type="SAM" id="Phobius"/>
    </source>
</evidence>
<dbReference type="RefSeq" id="WP_213040651.1">
    <property type="nucleotide sequence ID" value="NZ_CAJNBJ010000001.1"/>
</dbReference>
<accession>A0ABM8QLA2</accession>
<dbReference type="EMBL" id="CAJNBJ010000001">
    <property type="protein sequence ID" value="CAE6702675.1"/>
    <property type="molecule type" value="Genomic_DNA"/>
</dbReference>
<feature type="region of interest" description="Disordered" evidence="1">
    <location>
        <begin position="195"/>
        <end position="214"/>
    </location>
</feature>
<organism evidence="3 4">
    <name type="scientific">Nitrospira defluvii</name>
    <dbReference type="NCBI Taxonomy" id="330214"/>
    <lineage>
        <taxon>Bacteria</taxon>
        <taxon>Pseudomonadati</taxon>
        <taxon>Nitrospirota</taxon>
        <taxon>Nitrospiria</taxon>
        <taxon>Nitrospirales</taxon>
        <taxon>Nitrospiraceae</taxon>
        <taxon>Nitrospira</taxon>
    </lineage>
</organism>
<sequence>MKSCAQCRQENRDDARYCHQCGGAFSADPQAATLEPDQTTTTLTDTELWKAFIGPNADRYLETFKKFSGPSGPQFALTWHWPAFVFEPFLWFLYRKMYVYALIYAIGPAMAFYITQDLSADIVWRVIAGASANYIYFWHAKEQLAKIKAERAGGGEARQQMLGELGGVQPYVVWVGVGLLVLKIGLVVAMLKDGPPDRSKGSPAKPHPASMTQV</sequence>
<evidence type="ECO:0000313" key="3">
    <source>
        <dbReference type="EMBL" id="CAE6702675.1"/>
    </source>
</evidence>
<reference evidence="3 4" key="1">
    <citation type="submission" date="2021-02" db="EMBL/GenBank/DDBJ databases">
        <authorList>
            <person name="Han P."/>
        </authorList>
    </citation>
    <scope>NUCLEOTIDE SEQUENCE [LARGE SCALE GENOMIC DNA]</scope>
    <source>
        <strain evidence="3">Candidatus Nitrospira sp. ZN2</strain>
    </source>
</reference>
<protein>
    <recommendedName>
        <fullName evidence="5">DUF2628 domain-containing protein</fullName>
    </recommendedName>
</protein>
<feature type="transmembrane region" description="Helical" evidence="2">
    <location>
        <begin position="97"/>
        <end position="115"/>
    </location>
</feature>
<gene>
    <name evidence="3" type="ORF">NSPZN2_10815</name>
</gene>
<proteinExistence type="predicted"/>
<keyword evidence="2" id="KW-1133">Transmembrane helix</keyword>
<name>A0ABM8QLA2_9BACT</name>
<keyword evidence="2" id="KW-0812">Transmembrane</keyword>
<evidence type="ECO:0008006" key="5">
    <source>
        <dbReference type="Google" id="ProtNLM"/>
    </source>
</evidence>